<evidence type="ECO:0000313" key="3">
    <source>
        <dbReference type="Proteomes" id="UP000595140"/>
    </source>
</evidence>
<proteinExistence type="predicted"/>
<keyword evidence="3" id="KW-1185">Reference proteome</keyword>
<dbReference type="AlphaFoldDB" id="A0A484MWP6"/>
<dbReference type="Proteomes" id="UP000595140">
    <property type="component" value="Unassembled WGS sequence"/>
</dbReference>
<sequence>MDTTPLHLGILLRLREWGTLGARLVIVTSHIRRGWRLTSRPCIRPQQSVSARTRRQSIMSNRPRLWTTSLGPGRLDDHLF</sequence>
<dbReference type="EMBL" id="OOIL02004917">
    <property type="protein sequence ID" value="VFQ93391.1"/>
    <property type="molecule type" value="Genomic_DNA"/>
</dbReference>
<dbReference type="EMBL" id="OOIL02004917">
    <property type="protein sequence ID" value="VFQ93396.1"/>
    <property type="molecule type" value="Genomic_DNA"/>
</dbReference>
<reference evidence="1 3" key="1">
    <citation type="submission" date="2018-04" db="EMBL/GenBank/DDBJ databases">
        <authorList>
            <person name="Vogel A."/>
        </authorList>
    </citation>
    <scope>NUCLEOTIDE SEQUENCE [LARGE SCALE GENOMIC DNA]</scope>
</reference>
<name>A0A484MWP6_9ASTE</name>
<evidence type="ECO:0000313" key="2">
    <source>
        <dbReference type="EMBL" id="VFQ93396.1"/>
    </source>
</evidence>
<organism evidence="1 3">
    <name type="scientific">Cuscuta campestris</name>
    <dbReference type="NCBI Taxonomy" id="132261"/>
    <lineage>
        <taxon>Eukaryota</taxon>
        <taxon>Viridiplantae</taxon>
        <taxon>Streptophyta</taxon>
        <taxon>Embryophyta</taxon>
        <taxon>Tracheophyta</taxon>
        <taxon>Spermatophyta</taxon>
        <taxon>Magnoliopsida</taxon>
        <taxon>eudicotyledons</taxon>
        <taxon>Gunneridae</taxon>
        <taxon>Pentapetalae</taxon>
        <taxon>asterids</taxon>
        <taxon>lamiids</taxon>
        <taxon>Solanales</taxon>
        <taxon>Convolvulaceae</taxon>
        <taxon>Cuscuteae</taxon>
        <taxon>Cuscuta</taxon>
        <taxon>Cuscuta subgen. Grammica</taxon>
        <taxon>Cuscuta sect. Cleistogrammica</taxon>
    </lineage>
</organism>
<gene>
    <name evidence="1" type="ORF">CCAM_LOCUS35167</name>
    <name evidence="2" type="ORF">CCAM_LOCUS35172</name>
</gene>
<protein>
    <submittedName>
        <fullName evidence="1">Uncharacterized protein</fullName>
    </submittedName>
</protein>
<accession>A0A484MWP6</accession>
<evidence type="ECO:0000313" key="1">
    <source>
        <dbReference type="EMBL" id="VFQ93391.1"/>
    </source>
</evidence>